<feature type="transmembrane region" description="Helical" evidence="13">
    <location>
        <begin position="9"/>
        <end position="28"/>
    </location>
</feature>
<evidence type="ECO:0000256" key="11">
    <source>
        <dbReference type="ARBA" id="ARBA00023136"/>
    </source>
</evidence>
<evidence type="ECO:0000256" key="13">
    <source>
        <dbReference type="SAM" id="Phobius"/>
    </source>
</evidence>
<feature type="transmembrane region" description="Helical" evidence="13">
    <location>
        <begin position="137"/>
        <end position="155"/>
    </location>
</feature>
<name>H3NJB2_9LACT</name>
<sequence>MATSKQKDFILTGRIFPVLMSVSAPLMFNNLVRTFYTMADGLFLAQLSAEDFAASSFSWPLNFLFISIGLGIGVAATALLSHYIGAKQHERLQRYVDNTRTLNVTFGLALALVGYLLSPVMLKWMGGSGVFLDKSNIYLQISFIGLALDFGFFTYQAILNAQGQTKIMTTLSAISMVINILLDPFFIYDHLAWFNLPGLGWGIAGAAWATVISKGVLLVMTSVYVNRRSPIRPVIRRLSFDRATSHHILNLALPSALGYGGSSLGFTVMNALITSYGTNTLAAFSMVNRISDIVTQPQMGVGMALTSLVGQNMGAGFIDRAKQIFKQAIQFILIISILSSAVILLFQKPILSIFIKQTADSDLWLQAQEYLAYTAFIIFFMGLFSALNGFFQGCGQTKYSMFMTIARLWIIRVPLVFILRYWTGLGSTGIWISMLASNLLIVVWGFVIYWRNDWGELAKL</sequence>
<dbReference type="STRING" id="883113.HMPREF9708_00951"/>
<feature type="transmembrane region" description="Helical" evidence="13">
    <location>
        <begin position="101"/>
        <end position="117"/>
    </location>
</feature>
<keyword evidence="9 13" id="KW-1133">Transmembrane helix</keyword>
<dbReference type="InterPro" id="IPR002528">
    <property type="entry name" value="MATE_fam"/>
</dbReference>
<evidence type="ECO:0000256" key="12">
    <source>
        <dbReference type="ARBA" id="ARBA00031636"/>
    </source>
</evidence>
<dbReference type="NCBIfam" id="TIGR00797">
    <property type="entry name" value="matE"/>
    <property type="match status" value="1"/>
</dbReference>
<dbReference type="Pfam" id="PF01554">
    <property type="entry name" value="MatE"/>
    <property type="match status" value="2"/>
</dbReference>
<reference evidence="14 15" key="1">
    <citation type="submission" date="2012-01" db="EMBL/GenBank/DDBJ databases">
        <title>The Genome Sequence of Facklamia languida CCUG 37842.</title>
        <authorList>
            <consortium name="The Broad Institute Genome Sequencing Platform"/>
            <person name="Earl A."/>
            <person name="Ward D."/>
            <person name="Feldgarden M."/>
            <person name="Gevers D."/>
            <person name="Huys G."/>
            <person name="Young S.K."/>
            <person name="Zeng Q."/>
            <person name="Gargeya S."/>
            <person name="Fitzgerald M."/>
            <person name="Haas B."/>
            <person name="Abouelleil A."/>
            <person name="Alvarado L."/>
            <person name="Arachchi H.M."/>
            <person name="Berlin A."/>
            <person name="Chapman S.B."/>
            <person name="Gearin G."/>
            <person name="Goldberg J."/>
            <person name="Griggs A."/>
            <person name="Gujja S."/>
            <person name="Hansen M."/>
            <person name="Heiman D."/>
            <person name="Howarth C."/>
            <person name="Larimer J."/>
            <person name="Lui A."/>
            <person name="MacDonald P.J.P."/>
            <person name="McCowen C."/>
            <person name="Montmayeur A."/>
            <person name="Murphy C."/>
            <person name="Neiman D."/>
            <person name="Pearson M."/>
            <person name="Priest M."/>
            <person name="Roberts A."/>
            <person name="Saif S."/>
            <person name="Shea T."/>
            <person name="Sisk P."/>
            <person name="Stolte C."/>
            <person name="Sykes S."/>
            <person name="Wortman J."/>
            <person name="Nusbaum C."/>
            <person name="Birren B."/>
        </authorList>
    </citation>
    <scope>NUCLEOTIDE SEQUENCE [LARGE SCALE GENOMIC DNA]</scope>
    <source>
        <strain evidence="14 15">CCUG 37842</strain>
    </source>
</reference>
<dbReference type="PANTHER" id="PTHR43298">
    <property type="entry name" value="MULTIDRUG RESISTANCE PROTEIN NORM-RELATED"/>
    <property type="match status" value="1"/>
</dbReference>
<keyword evidence="11 13" id="KW-0472">Membrane</keyword>
<evidence type="ECO:0000313" key="14">
    <source>
        <dbReference type="EMBL" id="EHR37044.1"/>
    </source>
</evidence>
<feature type="transmembrane region" description="Helical" evidence="13">
    <location>
        <begin position="293"/>
        <end position="310"/>
    </location>
</feature>
<dbReference type="InterPro" id="IPR048279">
    <property type="entry name" value="MdtK-like"/>
</dbReference>
<feature type="transmembrane region" description="Helical" evidence="13">
    <location>
        <begin position="199"/>
        <end position="226"/>
    </location>
</feature>
<keyword evidence="5" id="KW-0813">Transport</keyword>
<dbReference type="EMBL" id="AGEG01000011">
    <property type="protein sequence ID" value="EHR37044.1"/>
    <property type="molecule type" value="Genomic_DNA"/>
</dbReference>
<protein>
    <recommendedName>
        <fullName evidence="4">Probable multidrug resistance protein NorM</fullName>
    </recommendedName>
    <alternativeName>
        <fullName evidence="12">Multidrug-efflux transporter</fullName>
    </alternativeName>
</protein>
<dbReference type="Proteomes" id="UP000006190">
    <property type="component" value="Unassembled WGS sequence"/>
</dbReference>
<dbReference type="GO" id="GO:0005886">
    <property type="term" value="C:plasma membrane"/>
    <property type="evidence" value="ECO:0007669"/>
    <property type="project" value="UniProtKB-SubCell"/>
</dbReference>
<evidence type="ECO:0000256" key="8">
    <source>
        <dbReference type="ARBA" id="ARBA00022692"/>
    </source>
</evidence>
<feature type="transmembrane region" description="Helical" evidence="13">
    <location>
        <begin position="331"/>
        <end position="350"/>
    </location>
</feature>
<dbReference type="CDD" id="cd13138">
    <property type="entry name" value="MATE_yoeA_like"/>
    <property type="match status" value="1"/>
</dbReference>
<dbReference type="PATRIC" id="fig|883113.3.peg.947"/>
<feature type="transmembrane region" description="Helical" evidence="13">
    <location>
        <begin position="402"/>
        <end position="422"/>
    </location>
</feature>
<evidence type="ECO:0000256" key="2">
    <source>
        <dbReference type="ARBA" id="ARBA00004651"/>
    </source>
</evidence>
<evidence type="ECO:0000313" key="15">
    <source>
        <dbReference type="Proteomes" id="UP000006190"/>
    </source>
</evidence>
<comment type="caution">
    <text evidence="14">The sequence shown here is derived from an EMBL/GenBank/DDBJ whole genome shotgun (WGS) entry which is preliminary data.</text>
</comment>
<dbReference type="InterPro" id="IPR050222">
    <property type="entry name" value="MATE_MdtK"/>
</dbReference>
<feature type="transmembrane region" description="Helical" evidence="13">
    <location>
        <begin position="167"/>
        <end position="187"/>
    </location>
</feature>
<evidence type="ECO:0000256" key="7">
    <source>
        <dbReference type="ARBA" id="ARBA00022475"/>
    </source>
</evidence>
<keyword evidence="10" id="KW-0406">Ion transport</keyword>
<feature type="transmembrane region" description="Helical" evidence="13">
    <location>
        <begin position="370"/>
        <end position="390"/>
    </location>
</feature>
<dbReference type="GO" id="GO:0006811">
    <property type="term" value="P:monoatomic ion transport"/>
    <property type="evidence" value="ECO:0007669"/>
    <property type="project" value="UniProtKB-KW"/>
</dbReference>
<evidence type="ECO:0000256" key="9">
    <source>
        <dbReference type="ARBA" id="ARBA00022989"/>
    </source>
</evidence>
<evidence type="ECO:0000256" key="10">
    <source>
        <dbReference type="ARBA" id="ARBA00023065"/>
    </source>
</evidence>
<feature type="transmembrane region" description="Helical" evidence="13">
    <location>
        <begin position="428"/>
        <end position="450"/>
    </location>
</feature>
<dbReference type="OrthoDB" id="9811110at2"/>
<organism evidence="14 15">
    <name type="scientific">Facklamia languida CCUG 37842</name>
    <dbReference type="NCBI Taxonomy" id="883113"/>
    <lineage>
        <taxon>Bacteria</taxon>
        <taxon>Bacillati</taxon>
        <taxon>Bacillota</taxon>
        <taxon>Bacilli</taxon>
        <taxon>Lactobacillales</taxon>
        <taxon>Aerococcaceae</taxon>
        <taxon>Facklamia</taxon>
    </lineage>
</organism>
<dbReference type="GO" id="GO:0015297">
    <property type="term" value="F:antiporter activity"/>
    <property type="evidence" value="ECO:0007669"/>
    <property type="project" value="UniProtKB-KW"/>
</dbReference>
<dbReference type="eggNOG" id="COG0534">
    <property type="taxonomic scope" value="Bacteria"/>
</dbReference>
<comment type="function">
    <text evidence="1">Multidrug efflux pump.</text>
</comment>
<dbReference type="GO" id="GO:0042910">
    <property type="term" value="F:xenobiotic transmembrane transporter activity"/>
    <property type="evidence" value="ECO:0007669"/>
    <property type="project" value="InterPro"/>
</dbReference>
<dbReference type="HOGENOM" id="CLU_012893_5_3_9"/>
<evidence type="ECO:0000256" key="6">
    <source>
        <dbReference type="ARBA" id="ARBA00022449"/>
    </source>
</evidence>
<gene>
    <name evidence="14" type="ORF">HMPREF9708_00951</name>
</gene>
<dbReference type="PIRSF" id="PIRSF006603">
    <property type="entry name" value="DinF"/>
    <property type="match status" value="1"/>
</dbReference>
<feature type="transmembrane region" description="Helical" evidence="13">
    <location>
        <begin position="247"/>
        <end position="273"/>
    </location>
</feature>
<keyword evidence="8 13" id="KW-0812">Transmembrane</keyword>
<comment type="similarity">
    <text evidence="3">Belongs to the multi antimicrobial extrusion (MATE) (TC 2.A.66.1) family.</text>
</comment>
<proteinExistence type="inferred from homology"/>
<accession>H3NJB2</accession>
<dbReference type="AlphaFoldDB" id="H3NJB2"/>
<keyword evidence="15" id="KW-1185">Reference proteome</keyword>
<evidence type="ECO:0000256" key="3">
    <source>
        <dbReference type="ARBA" id="ARBA00010199"/>
    </source>
</evidence>
<keyword evidence="6" id="KW-0050">Antiport</keyword>
<evidence type="ECO:0000256" key="4">
    <source>
        <dbReference type="ARBA" id="ARBA00020268"/>
    </source>
</evidence>
<feature type="transmembrane region" description="Helical" evidence="13">
    <location>
        <begin position="61"/>
        <end position="80"/>
    </location>
</feature>
<keyword evidence="7" id="KW-1003">Cell membrane</keyword>
<evidence type="ECO:0000256" key="1">
    <source>
        <dbReference type="ARBA" id="ARBA00003408"/>
    </source>
</evidence>
<dbReference type="PANTHER" id="PTHR43298:SF2">
    <property type="entry name" value="FMN_FAD EXPORTER YEEO-RELATED"/>
    <property type="match status" value="1"/>
</dbReference>
<evidence type="ECO:0000256" key="5">
    <source>
        <dbReference type="ARBA" id="ARBA00022448"/>
    </source>
</evidence>
<comment type="subcellular location">
    <subcellularLocation>
        <location evidence="2">Cell membrane</location>
        <topology evidence="2">Multi-pass membrane protein</topology>
    </subcellularLocation>
</comment>